<evidence type="ECO:0000256" key="1">
    <source>
        <dbReference type="ARBA" id="ARBA00004245"/>
    </source>
</evidence>
<evidence type="ECO:0000256" key="5">
    <source>
        <dbReference type="ARBA" id="ARBA00022840"/>
    </source>
</evidence>
<keyword evidence="2" id="KW-0963">Cytoplasm</keyword>
<evidence type="ECO:0000256" key="3">
    <source>
        <dbReference type="ARBA" id="ARBA00022701"/>
    </source>
</evidence>
<keyword evidence="3" id="KW-0493">Microtubule</keyword>
<evidence type="ECO:0000256" key="7">
    <source>
        <dbReference type="ARBA" id="ARBA00023212"/>
    </source>
</evidence>
<keyword evidence="7" id="KW-0206">Cytoskeleton</keyword>
<feature type="compositionally biased region" description="Basic and acidic residues" evidence="11">
    <location>
        <begin position="908"/>
        <end position="917"/>
    </location>
</feature>
<feature type="coiled-coil region" evidence="10">
    <location>
        <begin position="1124"/>
        <end position="1151"/>
    </location>
</feature>
<dbReference type="EMBL" id="JACVVK020000300">
    <property type="protein sequence ID" value="KAK7479550.1"/>
    <property type="molecule type" value="Genomic_DNA"/>
</dbReference>
<dbReference type="PRINTS" id="PR00380">
    <property type="entry name" value="KINESINHEAVY"/>
</dbReference>
<protein>
    <recommendedName>
        <fullName evidence="12">Kinesin motor domain-containing protein</fullName>
    </recommendedName>
</protein>
<keyword evidence="6 9" id="KW-0505">Motor protein</keyword>
<sequence>MQEDNVKVAVRRHWHFKHLQYPLWFYGHRKEREIVPAEMLFVRPLLPKEKLGGEQICVRQVPNTQQVVLGKDRAFTFDYTFSTKCTQEELYTQCVEPLVKSLFEGYNSTVFAYGQTGSGKTYTIGGGDISALTEEEYGVIPRALHQMFDTMATNTGVTYDVRVSYIEIYKEELRDLLDLEASSKDLHVREDDKGNTVIVGAREEQVESLDEVMSLLEAGSAARHTGSTQMNEHSSRSHSVFTVLIDIPHCMSGKFHFVDLAGSERAHRTGNVGDRFKESIHINSGLLSLGNVISSLGDPKKKPIHIPYRDSKITRILKDSLGGNAKTVMICCISPASCNFDETLNALKYANRARNIKNKPVINRDIQSIRFEEMQSEIMALREELARQRTCVQSAYGDRNPEQTAVHIRELEQKVMRLETECSHYRMIADEAYKQLTEIQGRDILSKSLDVRLKDWLELMEEIKNKVPATLSREDWQNQTIKDLQTQLSKCKSDLKSDEEIFADKTREVKHLTEQLYDMAANMNESSLMDSATIVSSLPASSSRRPKSVPAHLHSTADAGGGLRPPSRLIKTSPALFSLERVMQSFRARSQLLVSRLEDTDEVLHQTFSDDSGDESQEPHPPESAFQRRGTFRVKNKGKKEGKAEQRLSVDALPVNGVTDTAPRSSTRVMDVEETETGSRLINMDVASSSEVQRKKIKQAQLKILESNQKVRDLSINIRMKEQLICELVKTGKDAELMNKQYAEKIKALEKEKEQARLEVTEMQSALTELEAKEQQESAEKQKLEQDYKKKMEAAKQKVSALQKRQKETEKVAQFAHQHEKKIQDLELAVDRMKQQQETMQKKLKEEMEQKAKLEREMQRELQRVKELELRSEQQQKVLKRKTEEIAAVQRRLRSASSATLPPINGEEQDKAEDQKRQLDAEVERVLAERQKMAELQEELQKREAIVAKKEAMLAEKSELEIKKMRSSQMLSKELGVVSARLDSVEHKIEERRQELGQLPAEQWQVAKEEIQQLKHKRDKLHRERQTIDNKLHEGKILSAAEERRLIELDEAMDALDAAIQYKNDTINSRQAELRQSQILSKSEDNLLNRLNSLTISETRAMLSRYFDKVISLREAEKKIQLQCSETEVKCDEQERVIRELESALQRSALELDRRLTQQQQEYEKKIQLLMHQLMMSEGNSPIANGDAVNTIKIQQLEKELYFYKKTSRDLKKKIRQLLSNGKLPAEMAEEIGISVVSNSVQSLADGEAGTPRPNHAPAKDSALHRDGSASNRSSRSHSHSVSHSTTSHISGVPTSARASQQRTPSQDRPSWSGARDSGGVVTPVKISRKDLRVMSEEEVSLRRSNMNRSVSSPPLKAQIVETGGSWSCKAGPATTRPQDGMVLNFNSQAISTGVSIKFNIGDTHQVVIFQREIEMLWN</sequence>
<gene>
    <name evidence="13" type="ORF">BaRGS_00029187</name>
</gene>
<dbReference type="InterPro" id="IPR001752">
    <property type="entry name" value="Kinesin_motor_dom"/>
</dbReference>
<comment type="caution">
    <text evidence="13">The sequence shown here is derived from an EMBL/GenBank/DDBJ whole genome shotgun (WGS) entry which is preliminary data.</text>
</comment>
<feature type="compositionally biased region" description="Basic and acidic residues" evidence="11">
    <location>
        <begin position="1258"/>
        <end position="1268"/>
    </location>
</feature>
<dbReference type="GO" id="GO:0003774">
    <property type="term" value="F:cytoskeletal motor activity"/>
    <property type="evidence" value="ECO:0007669"/>
    <property type="project" value="UniProtKB-UniRule"/>
</dbReference>
<evidence type="ECO:0000256" key="4">
    <source>
        <dbReference type="ARBA" id="ARBA00022741"/>
    </source>
</evidence>
<dbReference type="PROSITE" id="PS00411">
    <property type="entry name" value="KINESIN_MOTOR_1"/>
    <property type="match status" value="1"/>
</dbReference>
<dbReference type="SUPFAM" id="SSF52540">
    <property type="entry name" value="P-loop containing nucleoside triphosphate hydrolases"/>
    <property type="match status" value="1"/>
</dbReference>
<dbReference type="SMART" id="SM00129">
    <property type="entry name" value="KISc"/>
    <property type="match status" value="1"/>
</dbReference>
<evidence type="ECO:0000313" key="14">
    <source>
        <dbReference type="Proteomes" id="UP001519460"/>
    </source>
</evidence>
<keyword evidence="4 9" id="KW-0547">Nucleotide-binding</keyword>
<evidence type="ECO:0000256" key="10">
    <source>
        <dbReference type="SAM" id="Coils"/>
    </source>
</evidence>
<dbReference type="GO" id="GO:0005874">
    <property type="term" value="C:microtubule"/>
    <property type="evidence" value="ECO:0007669"/>
    <property type="project" value="UniProtKB-KW"/>
</dbReference>
<keyword evidence="5 9" id="KW-0067">ATP-binding</keyword>
<feature type="domain" description="Kinesin motor" evidence="12">
    <location>
        <begin position="35"/>
        <end position="356"/>
    </location>
</feature>
<evidence type="ECO:0000313" key="13">
    <source>
        <dbReference type="EMBL" id="KAK7479550.1"/>
    </source>
</evidence>
<feature type="region of interest" description="Disordered" evidence="11">
    <location>
        <begin position="1244"/>
        <end position="1326"/>
    </location>
</feature>
<feature type="region of interest" description="Disordered" evidence="11">
    <location>
        <begin position="607"/>
        <end position="630"/>
    </location>
</feature>
<dbReference type="InterPro" id="IPR027640">
    <property type="entry name" value="Kinesin-like_fam"/>
</dbReference>
<evidence type="ECO:0000259" key="12">
    <source>
        <dbReference type="PROSITE" id="PS50067"/>
    </source>
</evidence>
<dbReference type="PROSITE" id="PS50067">
    <property type="entry name" value="KINESIN_MOTOR_2"/>
    <property type="match status" value="1"/>
</dbReference>
<dbReference type="InterPro" id="IPR027417">
    <property type="entry name" value="P-loop_NTPase"/>
</dbReference>
<comment type="subcellular location">
    <subcellularLocation>
        <location evidence="1">Cytoplasm</location>
        <location evidence="1">Cytoskeleton</location>
    </subcellularLocation>
</comment>
<organism evidence="13 14">
    <name type="scientific">Batillaria attramentaria</name>
    <dbReference type="NCBI Taxonomy" id="370345"/>
    <lineage>
        <taxon>Eukaryota</taxon>
        <taxon>Metazoa</taxon>
        <taxon>Spiralia</taxon>
        <taxon>Lophotrochozoa</taxon>
        <taxon>Mollusca</taxon>
        <taxon>Gastropoda</taxon>
        <taxon>Caenogastropoda</taxon>
        <taxon>Sorbeoconcha</taxon>
        <taxon>Cerithioidea</taxon>
        <taxon>Batillariidae</taxon>
        <taxon>Batillaria</taxon>
    </lineage>
</organism>
<dbReference type="Pfam" id="PF25764">
    <property type="entry name" value="KIF21A_4th"/>
    <property type="match status" value="1"/>
</dbReference>
<dbReference type="PANTHER" id="PTHR47969:SF25">
    <property type="entry name" value="KINESIN MOTOR DOMAIN-CONTAINING PROTEIN"/>
    <property type="match status" value="1"/>
</dbReference>
<dbReference type="Proteomes" id="UP001519460">
    <property type="component" value="Unassembled WGS sequence"/>
</dbReference>
<evidence type="ECO:0000256" key="2">
    <source>
        <dbReference type="ARBA" id="ARBA00022490"/>
    </source>
</evidence>
<feature type="compositionally biased region" description="Low complexity" evidence="11">
    <location>
        <begin position="1282"/>
        <end position="1291"/>
    </location>
</feature>
<feature type="compositionally biased region" description="Polar residues" evidence="11">
    <location>
        <begin position="658"/>
        <end position="668"/>
    </location>
</feature>
<evidence type="ECO:0000256" key="8">
    <source>
        <dbReference type="ARBA" id="ARBA00034704"/>
    </source>
</evidence>
<proteinExistence type="inferred from homology"/>
<accession>A0ABD0JXX7</accession>
<feature type="region of interest" description="Disordered" evidence="11">
    <location>
        <begin position="656"/>
        <end position="675"/>
    </location>
</feature>
<feature type="compositionally biased region" description="Polar residues" evidence="11">
    <location>
        <begin position="1293"/>
        <end position="1310"/>
    </location>
</feature>
<keyword evidence="10" id="KW-0175">Coiled coil</keyword>
<dbReference type="Gene3D" id="3.40.850.10">
    <property type="entry name" value="Kinesin motor domain"/>
    <property type="match status" value="1"/>
</dbReference>
<dbReference type="GO" id="GO:0007010">
    <property type="term" value="P:cytoskeleton organization"/>
    <property type="evidence" value="ECO:0007669"/>
    <property type="project" value="UniProtKB-ARBA"/>
</dbReference>
<feature type="binding site" evidence="9">
    <location>
        <begin position="114"/>
        <end position="121"/>
    </location>
    <ligand>
        <name>ATP</name>
        <dbReference type="ChEBI" id="CHEBI:30616"/>
    </ligand>
</feature>
<evidence type="ECO:0000256" key="11">
    <source>
        <dbReference type="SAM" id="MobiDB-lite"/>
    </source>
</evidence>
<dbReference type="InterPro" id="IPR036961">
    <property type="entry name" value="Kinesin_motor_dom_sf"/>
</dbReference>
<feature type="region of interest" description="Disordered" evidence="11">
    <location>
        <begin position="892"/>
        <end position="917"/>
    </location>
</feature>
<dbReference type="PANTHER" id="PTHR47969">
    <property type="entry name" value="CHROMOSOME-ASSOCIATED KINESIN KIF4A-RELATED"/>
    <property type="match status" value="1"/>
</dbReference>
<comment type="similarity">
    <text evidence="8">Belongs to the TRAFAC class myosin-kinesin ATPase superfamily. Kinesin family. KIN-5/BimC subfamily.</text>
</comment>
<feature type="coiled-coil region" evidence="10">
    <location>
        <begin position="371"/>
        <end position="428"/>
    </location>
</feature>
<feature type="coiled-coil region" evidence="10">
    <location>
        <begin position="1004"/>
        <end position="1031"/>
    </location>
</feature>
<dbReference type="GO" id="GO:0005524">
    <property type="term" value="F:ATP binding"/>
    <property type="evidence" value="ECO:0007669"/>
    <property type="project" value="UniProtKB-UniRule"/>
</dbReference>
<dbReference type="Pfam" id="PF00225">
    <property type="entry name" value="Kinesin"/>
    <property type="match status" value="1"/>
</dbReference>
<keyword evidence="14" id="KW-1185">Reference proteome</keyword>
<feature type="region of interest" description="Disordered" evidence="11">
    <location>
        <begin position="537"/>
        <end position="567"/>
    </location>
</feature>
<evidence type="ECO:0000256" key="6">
    <source>
        <dbReference type="ARBA" id="ARBA00023175"/>
    </source>
</evidence>
<evidence type="ECO:0000256" key="9">
    <source>
        <dbReference type="PROSITE-ProRule" id="PRU00283"/>
    </source>
</evidence>
<dbReference type="CDD" id="cd01372">
    <property type="entry name" value="KISc_KIF4"/>
    <property type="match status" value="1"/>
</dbReference>
<reference evidence="13 14" key="1">
    <citation type="journal article" date="2023" name="Sci. Data">
        <title>Genome assembly of the Korean intertidal mud-creeper Batillaria attramentaria.</title>
        <authorList>
            <person name="Patra A.K."/>
            <person name="Ho P.T."/>
            <person name="Jun S."/>
            <person name="Lee S.J."/>
            <person name="Kim Y."/>
            <person name="Won Y.J."/>
        </authorList>
    </citation>
    <scope>NUCLEOTIDE SEQUENCE [LARGE SCALE GENOMIC DNA]</scope>
    <source>
        <strain evidence="13">Wonlab-2016</strain>
    </source>
</reference>
<dbReference type="InterPro" id="IPR019821">
    <property type="entry name" value="Kinesin_motor_CS"/>
</dbReference>
<name>A0ABD0JXX7_9CAEN</name>
<dbReference type="FunFam" id="3.40.850.10:FF:000019">
    <property type="entry name" value="Kinesin-like protein KIN-5D"/>
    <property type="match status" value="1"/>
</dbReference>